<feature type="transmembrane region" description="Helical" evidence="1">
    <location>
        <begin position="112"/>
        <end position="137"/>
    </location>
</feature>
<dbReference type="EMBL" id="RAWG01000104">
    <property type="protein sequence ID" value="RKH41562.1"/>
    <property type="molecule type" value="Genomic_DNA"/>
</dbReference>
<accession>A0A3A8NNK4</accession>
<evidence type="ECO:0000313" key="3">
    <source>
        <dbReference type="Proteomes" id="UP000273405"/>
    </source>
</evidence>
<keyword evidence="1" id="KW-1133">Transmembrane helix</keyword>
<keyword evidence="3" id="KW-1185">Reference proteome</keyword>
<name>A0A3A8NNK4_9BACT</name>
<proteinExistence type="predicted"/>
<keyword evidence="1" id="KW-0472">Membrane</keyword>
<feature type="transmembrane region" description="Helical" evidence="1">
    <location>
        <begin position="6"/>
        <end position="28"/>
    </location>
</feature>
<gene>
    <name evidence="2" type="ORF">D7X12_18000</name>
</gene>
<evidence type="ECO:0000256" key="1">
    <source>
        <dbReference type="SAM" id="Phobius"/>
    </source>
</evidence>
<sequence length="161" mass="17845">MARLAARILGASFVLLGLTFLVMTWMTYRMDTRIVREGLHAQGTVLRKELIAASDDREYLLYYAFTPLEGTQQRGQHAVSPELWKRLRVGDPVQVLYGREDPRRSYPEGHGVMTLGLALFLSVVLVLLSLIGLVALLGKAVPEAASQRVLRIATATRPPSS</sequence>
<dbReference type="AlphaFoldDB" id="A0A3A8NNK4"/>
<organism evidence="2 3">
    <name type="scientific">Corallococcus sicarius</name>
    <dbReference type="NCBI Taxonomy" id="2316726"/>
    <lineage>
        <taxon>Bacteria</taxon>
        <taxon>Pseudomonadati</taxon>
        <taxon>Myxococcota</taxon>
        <taxon>Myxococcia</taxon>
        <taxon>Myxococcales</taxon>
        <taxon>Cystobacterineae</taxon>
        <taxon>Myxococcaceae</taxon>
        <taxon>Corallococcus</taxon>
    </lineage>
</organism>
<comment type="caution">
    <text evidence="2">The sequence shown here is derived from an EMBL/GenBank/DDBJ whole genome shotgun (WGS) entry which is preliminary data.</text>
</comment>
<reference evidence="3" key="1">
    <citation type="submission" date="2018-09" db="EMBL/GenBank/DDBJ databases">
        <authorList>
            <person name="Livingstone P.G."/>
            <person name="Whitworth D.E."/>
        </authorList>
    </citation>
    <scope>NUCLEOTIDE SEQUENCE [LARGE SCALE GENOMIC DNA]</scope>
    <source>
        <strain evidence="3">CA040B</strain>
    </source>
</reference>
<keyword evidence="1" id="KW-0812">Transmembrane</keyword>
<dbReference type="OrthoDB" id="5517788at2"/>
<evidence type="ECO:0000313" key="2">
    <source>
        <dbReference type="EMBL" id="RKH41562.1"/>
    </source>
</evidence>
<dbReference type="RefSeq" id="WP_120626501.1">
    <property type="nucleotide sequence ID" value="NZ_RAWG01000104.1"/>
</dbReference>
<protein>
    <submittedName>
        <fullName evidence="2">DUF3592 domain-containing protein</fullName>
    </submittedName>
</protein>
<dbReference type="Proteomes" id="UP000273405">
    <property type="component" value="Unassembled WGS sequence"/>
</dbReference>